<dbReference type="InterPro" id="IPR038731">
    <property type="entry name" value="RgtA/B/C-like"/>
</dbReference>
<dbReference type="GO" id="GO:0016763">
    <property type="term" value="F:pentosyltransferase activity"/>
    <property type="evidence" value="ECO:0007669"/>
    <property type="project" value="TreeGrafter"/>
</dbReference>
<feature type="domain" description="Glycosyltransferase RgtA/B/C/D-like" evidence="9">
    <location>
        <begin position="56"/>
        <end position="215"/>
    </location>
</feature>
<evidence type="ECO:0000256" key="2">
    <source>
        <dbReference type="ARBA" id="ARBA00022475"/>
    </source>
</evidence>
<sequence>MNTTPLSRSEKIIIASFALLTVLFHLIINLKGAYGFFRDELYYIACSDHLAWGYVDQPPFSLFVLKAWRSVFGDSLAAIRMLPSLMHAGTIILTALLVKEMGGKLFAVFLACLAILLSPIHLGMTTIYSMNSIDIFIWSLAIYYILRICNTQRQGYWLALGIVLGIGLLNKISVLFLGAGIFAGVLLTNPKWLTTRWPYIAGILAMILFLPYILWNTNHDYAHLEFIHNASTEKYSGRNRLDFVVDQFLFLNPLSTPIWIGGLLALLFYKPLRPFKIVGWIYLTAFIILVINPTSKGEYLSPAYACLFAAAGIFFEQKITAASVRWLRYAYPAIIGVTSIMLVPMVMPVLSVQSYISYANAIGMEPSSSENKKLSELPQFYADMFGWEEKANDVAKVYNSLSEADKSKCAIVSNNYGRCGAIDFFGEQYGLPKSIGGHNNYWLWGPREYTGEVVIILGGSMEDHQDDFAYCELAGVSTCKYCMPYESNVNIFLCRNLKQPLVTIWKDEKHYE</sequence>
<dbReference type="InterPro" id="IPR050297">
    <property type="entry name" value="LipidA_mod_glycosyltrf_83"/>
</dbReference>
<protein>
    <submittedName>
        <fullName evidence="10">Dolichyl-phosphate-mannose-protein mannosyltransferase</fullName>
    </submittedName>
</protein>
<evidence type="ECO:0000313" key="10">
    <source>
        <dbReference type="EMBL" id="SKC87206.1"/>
    </source>
</evidence>
<keyword evidence="5 8" id="KW-0812">Transmembrane</keyword>
<feature type="transmembrane region" description="Helical" evidence="8">
    <location>
        <begin position="158"/>
        <end position="185"/>
    </location>
</feature>
<dbReference type="GO" id="GO:0005886">
    <property type="term" value="C:plasma membrane"/>
    <property type="evidence" value="ECO:0007669"/>
    <property type="project" value="UniProtKB-SubCell"/>
</dbReference>
<dbReference type="STRING" id="688867.SAMN05660236_5355"/>
<feature type="transmembrane region" description="Helical" evidence="8">
    <location>
        <begin position="77"/>
        <end position="98"/>
    </location>
</feature>
<feature type="transmembrane region" description="Helical" evidence="8">
    <location>
        <begin position="299"/>
        <end position="317"/>
    </location>
</feature>
<dbReference type="AlphaFoldDB" id="A0A1T5MG22"/>
<evidence type="ECO:0000313" key="11">
    <source>
        <dbReference type="Proteomes" id="UP000190961"/>
    </source>
</evidence>
<organism evidence="10 11">
    <name type="scientific">Ohtaekwangia koreensis</name>
    <dbReference type="NCBI Taxonomy" id="688867"/>
    <lineage>
        <taxon>Bacteria</taxon>
        <taxon>Pseudomonadati</taxon>
        <taxon>Bacteroidota</taxon>
        <taxon>Cytophagia</taxon>
        <taxon>Cytophagales</taxon>
        <taxon>Fulvivirgaceae</taxon>
        <taxon>Ohtaekwangia</taxon>
    </lineage>
</organism>
<dbReference type="PANTHER" id="PTHR33908:SF11">
    <property type="entry name" value="MEMBRANE PROTEIN"/>
    <property type="match status" value="1"/>
</dbReference>
<feature type="transmembrane region" description="Helical" evidence="8">
    <location>
        <begin position="105"/>
        <end position="122"/>
    </location>
</feature>
<feature type="transmembrane region" description="Helical" evidence="8">
    <location>
        <begin position="248"/>
        <end position="269"/>
    </location>
</feature>
<keyword evidence="2" id="KW-1003">Cell membrane</keyword>
<evidence type="ECO:0000259" key="9">
    <source>
        <dbReference type="Pfam" id="PF13231"/>
    </source>
</evidence>
<gene>
    <name evidence="10" type="ORF">SAMN05660236_5355</name>
</gene>
<evidence type="ECO:0000256" key="6">
    <source>
        <dbReference type="ARBA" id="ARBA00022989"/>
    </source>
</evidence>
<keyword evidence="4 10" id="KW-0808">Transferase</keyword>
<proteinExistence type="predicted"/>
<keyword evidence="3 10" id="KW-0328">Glycosyltransferase</keyword>
<evidence type="ECO:0000256" key="1">
    <source>
        <dbReference type="ARBA" id="ARBA00004651"/>
    </source>
</evidence>
<keyword evidence="11" id="KW-1185">Reference proteome</keyword>
<evidence type="ECO:0000256" key="7">
    <source>
        <dbReference type="ARBA" id="ARBA00023136"/>
    </source>
</evidence>
<accession>A0A1T5MG22</accession>
<dbReference type="EMBL" id="FUZU01000004">
    <property type="protein sequence ID" value="SKC87206.1"/>
    <property type="molecule type" value="Genomic_DNA"/>
</dbReference>
<feature type="transmembrane region" description="Helical" evidence="8">
    <location>
        <begin position="12"/>
        <end position="30"/>
    </location>
</feature>
<reference evidence="10 11" key="1">
    <citation type="submission" date="2017-02" db="EMBL/GenBank/DDBJ databases">
        <authorList>
            <person name="Peterson S.W."/>
        </authorList>
    </citation>
    <scope>NUCLEOTIDE SEQUENCE [LARGE SCALE GENOMIC DNA]</scope>
    <source>
        <strain evidence="10 11">DSM 25262</strain>
    </source>
</reference>
<dbReference type="Proteomes" id="UP000190961">
    <property type="component" value="Unassembled WGS sequence"/>
</dbReference>
<feature type="transmembrane region" description="Helical" evidence="8">
    <location>
        <begin position="197"/>
        <end position="215"/>
    </location>
</feature>
<comment type="subcellular location">
    <subcellularLocation>
        <location evidence="1">Cell membrane</location>
        <topology evidence="1">Multi-pass membrane protein</topology>
    </subcellularLocation>
</comment>
<dbReference type="OrthoDB" id="9813729at2"/>
<feature type="transmembrane region" description="Helical" evidence="8">
    <location>
        <begin position="275"/>
        <end position="292"/>
    </location>
</feature>
<evidence type="ECO:0000256" key="8">
    <source>
        <dbReference type="SAM" id="Phobius"/>
    </source>
</evidence>
<evidence type="ECO:0000256" key="3">
    <source>
        <dbReference type="ARBA" id="ARBA00022676"/>
    </source>
</evidence>
<keyword evidence="7 8" id="KW-0472">Membrane</keyword>
<name>A0A1T5MG22_9BACT</name>
<feature type="transmembrane region" description="Helical" evidence="8">
    <location>
        <begin position="128"/>
        <end position="146"/>
    </location>
</feature>
<dbReference type="Pfam" id="PF13231">
    <property type="entry name" value="PMT_2"/>
    <property type="match status" value="1"/>
</dbReference>
<dbReference type="RefSeq" id="WP_079689833.1">
    <property type="nucleotide sequence ID" value="NZ_FUZU01000004.1"/>
</dbReference>
<feature type="transmembrane region" description="Helical" evidence="8">
    <location>
        <begin position="329"/>
        <end position="350"/>
    </location>
</feature>
<dbReference type="GO" id="GO:0009103">
    <property type="term" value="P:lipopolysaccharide biosynthetic process"/>
    <property type="evidence" value="ECO:0007669"/>
    <property type="project" value="UniProtKB-ARBA"/>
</dbReference>
<dbReference type="PANTHER" id="PTHR33908">
    <property type="entry name" value="MANNOSYLTRANSFERASE YKCB-RELATED"/>
    <property type="match status" value="1"/>
</dbReference>
<keyword evidence="6 8" id="KW-1133">Transmembrane helix</keyword>
<evidence type="ECO:0000256" key="4">
    <source>
        <dbReference type="ARBA" id="ARBA00022679"/>
    </source>
</evidence>
<evidence type="ECO:0000256" key="5">
    <source>
        <dbReference type="ARBA" id="ARBA00022692"/>
    </source>
</evidence>